<gene>
    <name evidence="2" type="ORF">Hamer_G019752</name>
</gene>
<sequence length="251" mass="29419">MSMQLMKFLLADARDFKDSGPSPYEGDSNLTLAIQRHGPSHVRARARNRLSLDLDLAGPHQAVVVNEPMRPQVTYRRTASDIAALNHNRRSLNLEFMNKEGQHPKIMSRRTVHFDLPDSPEAARRYLQKQQEQQQMQQPQQTRRRCRPPDRREDSPSDAEGCGVGEHVGVSPRLLRLLDIKPKDYAEAQRLKKMLKRAVNRPDTTFEDLKVYRLAMKRLRRIIRQEQEMEMLRQAEEERQENFQNFIDKVE</sequence>
<reference evidence="2" key="1">
    <citation type="journal article" date="2021" name="Sci. Adv.">
        <title>The American lobster genome reveals insights on longevity, neural, and immune adaptations.</title>
        <authorList>
            <person name="Polinski J.M."/>
            <person name="Zimin A.V."/>
            <person name="Clark K.F."/>
            <person name="Kohn A.B."/>
            <person name="Sadowski N."/>
            <person name="Timp W."/>
            <person name="Ptitsyn A."/>
            <person name="Khanna P."/>
            <person name="Romanova D.Y."/>
            <person name="Williams P."/>
            <person name="Greenwood S.J."/>
            <person name="Moroz L.L."/>
            <person name="Walt D.R."/>
            <person name="Bodnar A.G."/>
        </authorList>
    </citation>
    <scope>NUCLEOTIDE SEQUENCE</scope>
    <source>
        <strain evidence="2">GMGI-L3</strain>
    </source>
</reference>
<dbReference type="EMBL" id="JAHLQT010014926">
    <property type="protein sequence ID" value="KAG7169934.1"/>
    <property type="molecule type" value="Genomic_DNA"/>
</dbReference>
<organism evidence="2 3">
    <name type="scientific">Homarus americanus</name>
    <name type="common">American lobster</name>
    <dbReference type="NCBI Taxonomy" id="6706"/>
    <lineage>
        <taxon>Eukaryota</taxon>
        <taxon>Metazoa</taxon>
        <taxon>Ecdysozoa</taxon>
        <taxon>Arthropoda</taxon>
        <taxon>Crustacea</taxon>
        <taxon>Multicrustacea</taxon>
        <taxon>Malacostraca</taxon>
        <taxon>Eumalacostraca</taxon>
        <taxon>Eucarida</taxon>
        <taxon>Decapoda</taxon>
        <taxon>Pleocyemata</taxon>
        <taxon>Astacidea</taxon>
        <taxon>Nephropoidea</taxon>
        <taxon>Nephropidae</taxon>
        <taxon>Homarus</taxon>
    </lineage>
</organism>
<evidence type="ECO:0000256" key="1">
    <source>
        <dbReference type="SAM" id="MobiDB-lite"/>
    </source>
</evidence>
<proteinExistence type="predicted"/>
<protein>
    <submittedName>
        <fullName evidence="2">Uncharacterized protein</fullName>
    </submittedName>
</protein>
<comment type="caution">
    <text evidence="2">The sequence shown here is derived from an EMBL/GenBank/DDBJ whole genome shotgun (WGS) entry which is preliminary data.</text>
</comment>
<keyword evidence="3" id="KW-1185">Reference proteome</keyword>
<accession>A0A8J5KAN0</accession>
<evidence type="ECO:0000313" key="3">
    <source>
        <dbReference type="Proteomes" id="UP000747542"/>
    </source>
</evidence>
<dbReference type="Proteomes" id="UP000747542">
    <property type="component" value="Unassembled WGS sequence"/>
</dbReference>
<dbReference type="AlphaFoldDB" id="A0A8J5KAN0"/>
<feature type="region of interest" description="Disordered" evidence="1">
    <location>
        <begin position="126"/>
        <end position="166"/>
    </location>
</feature>
<evidence type="ECO:0000313" key="2">
    <source>
        <dbReference type="EMBL" id="KAG7169934.1"/>
    </source>
</evidence>
<feature type="compositionally biased region" description="Low complexity" evidence="1">
    <location>
        <begin position="128"/>
        <end position="141"/>
    </location>
</feature>
<name>A0A8J5KAN0_HOMAM</name>